<dbReference type="EMBL" id="NKXO01000008">
    <property type="protein sequence ID" value="PKQ70263.1"/>
    <property type="molecule type" value="Genomic_DNA"/>
</dbReference>
<evidence type="ECO:0000313" key="2">
    <source>
        <dbReference type="Proteomes" id="UP000233387"/>
    </source>
</evidence>
<dbReference type="Proteomes" id="UP000233387">
    <property type="component" value="Unassembled WGS sequence"/>
</dbReference>
<organism evidence="1 2">
    <name type="scientific">Raineya orbicola</name>
    <dbReference type="NCBI Taxonomy" id="2016530"/>
    <lineage>
        <taxon>Bacteria</taxon>
        <taxon>Pseudomonadati</taxon>
        <taxon>Bacteroidota</taxon>
        <taxon>Cytophagia</taxon>
        <taxon>Cytophagales</taxon>
        <taxon>Raineyaceae</taxon>
        <taxon>Raineya</taxon>
    </lineage>
</organism>
<evidence type="ECO:0000313" key="1">
    <source>
        <dbReference type="EMBL" id="PKQ70263.1"/>
    </source>
</evidence>
<reference evidence="1 2" key="1">
    <citation type="submission" date="2017-06" db="EMBL/GenBank/DDBJ databases">
        <title>Raineya orbicola gen. nov., sp. nov. a slightly thermophilic bacterium of the phylum Bacteroidetes and the description of Raineyaceae fam. nov.</title>
        <authorList>
            <person name="Albuquerque L."/>
            <person name="Polonia A.R.M."/>
            <person name="Barroso C."/>
            <person name="Froufe H.J.C."/>
            <person name="Lage O."/>
            <person name="Lobo-Da-Cunha A."/>
            <person name="Egas C."/>
            <person name="Da Costa M.S."/>
        </authorList>
    </citation>
    <scope>NUCLEOTIDE SEQUENCE [LARGE SCALE GENOMIC DNA]</scope>
    <source>
        <strain evidence="1 2">SPSPC-11</strain>
    </source>
</reference>
<comment type="caution">
    <text evidence="1">The sequence shown here is derived from an EMBL/GenBank/DDBJ whole genome shotgun (WGS) entry which is preliminary data.</text>
</comment>
<dbReference type="Pfam" id="PF20391">
    <property type="entry name" value="DUF6686"/>
    <property type="match status" value="1"/>
</dbReference>
<dbReference type="InterPro" id="IPR046508">
    <property type="entry name" value="DUF6686"/>
</dbReference>
<proteinExistence type="predicted"/>
<sequence length="123" mass="14316">MKSKASWVELYRNKKGVIYQCENTHKFIVEFGGTTTFFTFQQFKDFGRVIAQINLNVMLERIERAFDVEIIYLPQNDQIYQLEVCEVYYLKDLLAGAKAFLELNSLLHELAISAFETENCSIA</sequence>
<keyword evidence="2" id="KW-1185">Reference proteome</keyword>
<name>A0A2N3IJ56_9BACT</name>
<dbReference type="RefSeq" id="WP_101357906.1">
    <property type="nucleotide sequence ID" value="NZ_NKXO01000008.1"/>
</dbReference>
<dbReference type="OrthoDB" id="1442094at2"/>
<accession>A0A2N3IJ56</accession>
<protein>
    <submittedName>
        <fullName evidence="1">Uncharacterized protein</fullName>
    </submittedName>
</protein>
<gene>
    <name evidence="1" type="ORF">Rain11_0642</name>
</gene>
<dbReference type="AlphaFoldDB" id="A0A2N3IJ56"/>